<proteinExistence type="predicted"/>
<organism evidence="1 2">
    <name type="scientific">Setaria digitata</name>
    <dbReference type="NCBI Taxonomy" id="48799"/>
    <lineage>
        <taxon>Eukaryota</taxon>
        <taxon>Metazoa</taxon>
        <taxon>Ecdysozoa</taxon>
        <taxon>Nematoda</taxon>
        <taxon>Chromadorea</taxon>
        <taxon>Rhabditida</taxon>
        <taxon>Spirurina</taxon>
        <taxon>Spiruromorpha</taxon>
        <taxon>Filarioidea</taxon>
        <taxon>Setariidae</taxon>
        <taxon>Setaria</taxon>
    </lineage>
</organism>
<evidence type="ECO:0000313" key="2">
    <source>
        <dbReference type="WBParaSite" id="sdigi.contig693.g9515.t1"/>
    </source>
</evidence>
<evidence type="ECO:0000313" key="1">
    <source>
        <dbReference type="Proteomes" id="UP000887581"/>
    </source>
</evidence>
<sequence>MQRGWSNIGPKMFVETFDSRAQRWVRSELKLFEISRAYHARCH</sequence>
<name>A0A915Q6B2_9BILA</name>
<dbReference type="AlphaFoldDB" id="A0A915Q6B2"/>
<accession>A0A915Q6B2</accession>
<dbReference type="WBParaSite" id="sdigi.contig693.g9515.t1">
    <property type="protein sequence ID" value="sdigi.contig693.g9515.t1"/>
    <property type="gene ID" value="sdigi.contig693.g9515"/>
</dbReference>
<reference evidence="2" key="1">
    <citation type="submission" date="2022-11" db="UniProtKB">
        <authorList>
            <consortium name="WormBaseParasite"/>
        </authorList>
    </citation>
    <scope>IDENTIFICATION</scope>
</reference>
<dbReference type="Proteomes" id="UP000887581">
    <property type="component" value="Unplaced"/>
</dbReference>
<keyword evidence="1" id="KW-1185">Reference proteome</keyword>
<protein>
    <submittedName>
        <fullName evidence="2">Uncharacterized protein</fullName>
    </submittedName>
</protein>